<dbReference type="AlphaFoldDB" id="A0A0B7BYJ3"/>
<feature type="non-terminal residue" evidence="1">
    <location>
        <position position="1"/>
    </location>
</feature>
<sequence>RDLPHHFGVRVVTVFKLHIRTSHSPWRCEVPIQLYGLSEAYYYITFKLPVI</sequence>
<accession>A0A0B7BYJ3</accession>
<dbReference type="EMBL" id="HACG01050395">
    <property type="protein sequence ID" value="CEK97260.1"/>
    <property type="molecule type" value="Transcribed_RNA"/>
</dbReference>
<proteinExistence type="predicted"/>
<reference evidence="1" key="1">
    <citation type="submission" date="2014-12" db="EMBL/GenBank/DDBJ databases">
        <title>Insight into the proteome of Arion vulgaris.</title>
        <authorList>
            <person name="Aradska J."/>
            <person name="Bulat T."/>
            <person name="Smidak R."/>
            <person name="Sarate P."/>
            <person name="Gangsoo J."/>
            <person name="Sialana F."/>
            <person name="Bilban M."/>
            <person name="Lubec G."/>
        </authorList>
    </citation>
    <scope>NUCLEOTIDE SEQUENCE</scope>
    <source>
        <tissue evidence="1">Skin</tissue>
    </source>
</reference>
<gene>
    <name evidence="1" type="primary">ORF215230</name>
</gene>
<evidence type="ECO:0000313" key="1">
    <source>
        <dbReference type="EMBL" id="CEK97260.1"/>
    </source>
</evidence>
<protein>
    <submittedName>
        <fullName evidence="1">Uncharacterized protein</fullName>
    </submittedName>
</protein>
<organism evidence="1">
    <name type="scientific">Arion vulgaris</name>
    <dbReference type="NCBI Taxonomy" id="1028688"/>
    <lineage>
        <taxon>Eukaryota</taxon>
        <taxon>Metazoa</taxon>
        <taxon>Spiralia</taxon>
        <taxon>Lophotrochozoa</taxon>
        <taxon>Mollusca</taxon>
        <taxon>Gastropoda</taxon>
        <taxon>Heterobranchia</taxon>
        <taxon>Euthyneura</taxon>
        <taxon>Panpulmonata</taxon>
        <taxon>Eupulmonata</taxon>
        <taxon>Stylommatophora</taxon>
        <taxon>Helicina</taxon>
        <taxon>Arionoidea</taxon>
        <taxon>Arionidae</taxon>
        <taxon>Arion</taxon>
    </lineage>
</organism>
<name>A0A0B7BYJ3_9EUPU</name>